<dbReference type="eggNOG" id="COG1174">
    <property type="taxonomic scope" value="Bacteria"/>
</dbReference>
<dbReference type="InterPro" id="IPR000515">
    <property type="entry name" value="MetI-like"/>
</dbReference>
<feature type="domain" description="ABC transmembrane type-1" evidence="7">
    <location>
        <begin position="191"/>
        <end position="457"/>
    </location>
</feature>
<dbReference type="SUPFAM" id="SSF161098">
    <property type="entry name" value="MetI-like"/>
    <property type="match status" value="1"/>
</dbReference>
<dbReference type="CDD" id="cd06261">
    <property type="entry name" value="TM_PBP2"/>
    <property type="match status" value="1"/>
</dbReference>
<comment type="similarity">
    <text evidence="6">Belongs to the binding-protein-dependent transport system permease family.</text>
</comment>
<feature type="transmembrane region" description="Helical" evidence="6">
    <location>
        <begin position="224"/>
        <end position="246"/>
    </location>
</feature>
<keyword evidence="5 6" id="KW-0472">Membrane</keyword>
<feature type="transmembrane region" description="Helical" evidence="6">
    <location>
        <begin position="191"/>
        <end position="217"/>
    </location>
</feature>
<dbReference type="GO" id="GO:0031460">
    <property type="term" value="P:glycine betaine transport"/>
    <property type="evidence" value="ECO:0007669"/>
    <property type="project" value="TreeGrafter"/>
</dbReference>
<evidence type="ECO:0000259" key="7">
    <source>
        <dbReference type="PROSITE" id="PS50928"/>
    </source>
</evidence>
<dbReference type="PATRIC" id="fig|1349767.4.peg.3532"/>
<keyword evidence="3 6" id="KW-0812">Transmembrane</keyword>
<feature type="transmembrane region" description="Helical" evidence="6">
    <location>
        <begin position="404"/>
        <end position="428"/>
    </location>
</feature>
<proteinExistence type="inferred from homology"/>
<dbReference type="PROSITE" id="PS50928">
    <property type="entry name" value="ABC_TM1"/>
    <property type="match status" value="1"/>
</dbReference>
<feature type="transmembrane region" description="Helical" evidence="6">
    <location>
        <begin position="286"/>
        <end position="307"/>
    </location>
</feature>
<protein>
    <submittedName>
        <fullName evidence="8">Binding--dependent transport system inner membrane component family protein</fullName>
    </submittedName>
</protein>
<dbReference type="KEGG" id="jag:GJA_1756"/>
<dbReference type="Pfam" id="PF00528">
    <property type="entry name" value="BPD_transp_1"/>
    <property type="match status" value="1"/>
</dbReference>
<keyword evidence="9" id="KW-1185">Reference proteome</keyword>
<dbReference type="RefSeq" id="WP_051780480.1">
    <property type="nucleotide sequence ID" value="NZ_BCTH01000005.1"/>
</dbReference>
<gene>
    <name evidence="8" type="ORF">GJA_1756</name>
</gene>
<dbReference type="EMBL" id="HG322949">
    <property type="protein sequence ID" value="CDG82392.1"/>
    <property type="molecule type" value="Genomic_DNA"/>
</dbReference>
<dbReference type="Proteomes" id="UP000027604">
    <property type="component" value="Chromosome I"/>
</dbReference>
<feature type="transmembrane region" description="Helical" evidence="6">
    <location>
        <begin position="258"/>
        <end position="279"/>
    </location>
</feature>
<keyword evidence="2 6" id="KW-0813">Transport</keyword>
<feature type="transmembrane region" description="Helical" evidence="6">
    <location>
        <begin position="68"/>
        <end position="87"/>
    </location>
</feature>
<reference evidence="8 9" key="1">
    <citation type="journal article" date="2015" name="Genome Announc.">
        <title>Genome Sequence of Mushroom Soft-Rot Pathogen Janthinobacterium agaricidamnosum.</title>
        <authorList>
            <person name="Graupner K."/>
            <person name="Lackner G."/>
            <person name="Hertweck C."/>
        </authorList>
    </citation>
    <scope>NUCLEOTIDE SEQUENCE [LARGE SCALE GENOMIC DNA]</scope>
    <source>
        <strain evidence="9">NBRC 102515 / DSM 9628</strain>
    </source>
</reference>
<evidence type="ECO:0000313" key="8">
    <source>
        <dbReference type="EMBL" id="CDG82392.1"/>
    </source>
</evidence>
<dbReference type="HOGENOM" id="CLU_046113_3_0_4"/>
<comment type="subcellular location">
    <subcellularLocation>
        <location evidence="1 6">Cell membrane</location>
        <topology evidence="1 6">Multi-pass membrane protein</topology>
    </subcellularLocation>
</comment>
<feature type="transmembrane region" description="Helical" evidence="6">
    <location>
        <begin position="153"/>
        <end position="171"/>
    </location>
</feature>
<dbReference type="InterPro" id="IPR035906">
    <property type="entry name" value="MetI-like_sf"/>
</dbReference>
<evidence type="ECO:0000256" key="4">
    <source>
        <dbReference type="ARBA" id="ARBA00022989"/>
    </source>
</evidence>
<dbReference type="GO" id="GO:0055085">
    <property type="term" value="P:transmembrane transport"/>
    <property type="evidence" value="ECO:0007669"/>
    <property type="project" value="InterPro"/>
</dbReference>
<name>W0V536_9BURK</name>
<sequence>MSSALRMRLPLAGKSGIRWPGFSARPNSIALCAALLGLLSLQWPFVVLRLNRVMPLGDDYSLFALNPGWGGLAAGAWLLFGVSAVLAPGKLRKAALALALSIAAGACFAALTWGALHLTADNEFSRVGIGAGAWSSLAALYIALFALHAEAPLWLPAPLLVLAALAGAAPYRHLGIVLEYREVADVFQQEFLRHILLVGAALPLVILAGAAIGVLAVRKPACEGVLLSVTGFLQTVPSIALFGLLLPLLSVYGRQVTVAGALLFALALLVLTGAGWLLLKRWPQPLLLTVYGVVIALGLLVLLPVFGLTVYQLMADGAAFIASLHASATLAELGLRGLGAAPAIVALVLYGIWPIVVHTHAGLGSVPAAILEAARGMGMSSRQIFWRVELPLAAPFLVQGVRGALLLLIGLTTVAVLVNAGGLGFFLLRGTEQSVSDLVLLGSLPVVALAFGADALTRLLAWALTPRGAWR</sequence>
<dbReference type="InterPro" id="IPR051204">
    <property type="entry name" value="ABC_transp_perm/SBD"/>
</dbReference>
<evidence type="ECO:0000256" key="5">
    <source>
        <dbReference type="ARBA" id="ARBA00023136"/>
    </source>
</evidence>
<dbReference type="GO" id="GO:0005886">
    <property type="term" value="C:plasma membrane"/>
    <property type="evidence" value="ECO:0007669"/>
    <property type="project" value="UniProtKB-SubCell"/>
</dbReference>
<dbReference type="STRING" id="1349767.GJA_1756"/>
<dbReference type="PANTHER" id="PTHR30177:SF4">
    <property type="entry name" value="OSMOPROTECTANT IMPORT PERMEASE PROTEIN OSMW"/>
    <property type="match status" value="1"/>
</dbReference>
<organism evidence="8 9">
    <name type="scientific">Janthinobacterium agaricidamnosum NBRC 102515 = DSM 9628</name>
    <dbReference type="NCBI Taxonomy" id="1349767"/>
    <lineage>
        <taxon>Bacteria</taxon>
        <taxon>Pseudomonadati</taxon>
        <taxon>Pseudomonadota</taxon>
        <taxon>Betaproteobacteria</taxon>
        <taxon>Burkholderiales</taxon>
        <taxon>Oxalobacteraceae</taxon>
        <taxon>Janthinobacterium</taxon>
    </lineage>
</organism>
<keyword evidence="4 6" id="KW-1133">Transmembrane helix</keyword>
<dbReference type="Gene3D" id="1.10.3720.10">
    <property type="entry name" value="MetI-like"/>
    <property type="match status" value="1"/>
</dbReference>
<dbReference type="AlphaFoldDB" id="W0V536"/>
<dbReference type="OrthoDB" id="9801163at2"/>
<feature type="transmembrane region" description="Helical" evidence="6">
    <location>
        <begin position="440"/>
        <end position="464"/>
    </location>
</feature>
<evidence type="ECO:0000313" key="9">
    <source>
        <dbReference type="Proteomes" id="UP000027604"/>
    </source>
</evidence>
<dbReference type="PANTHER" id="PTHR30177">
    <property type="entry name" value="GLYCINE BETAINE/L-PROLINE TRANSPORT SYSTEM PERMEASE PROTEIN PROW"/>
    <property type="match status" value="1"/>
</dbReference>
<evidence type="ECO:0000256" key="3">
    <source>
        <dbReference type="ARBA" id="ARBA00022692"/>
    </source>
</evidence>
<feature type="transmembrane region" description="Helical" evidence="6">
    <location>
        <begin position="127"/>
        <end position="146"/>
    </location>
</feature>
<feature type="transmembrane region" description="Helical" evidence="6">
    <location>
        <begin position="338"/>
        <end position="356"/>
    </location>
</feature>
<evidence type="ECO:0000256" key="1">
    <source>
        <dbReference type="ARBA" id="ARBA00004651"/>
    </source>
</evidence>
<feature type="transmembrane region" description="Helical" evidence="6">
    <location>
        <begin position="94"/>
        <end position="115"/>
    </location>
</feature>
<evidence type="ECO:0000256" key="2">
    <source>
        <dbReference type="ARBA" id="ARBA00022448"/>
    </source>
</evidence>
<evidence type="ECO:0000256" key="6">
    <source>
        <dbReference type="RuleBase" id="RU363032"/>
    </source>
</evidence>
<accession>W0V536</accession>